<evidence type="ECO:0000313" key="3">
    <source>
        <dbReference type="Proteomes" id="UP000598174"/>
    </source>
</evidence>
<evidence type="ECO:0000313" key="2">
    <source>
        <dbReference type="EMBL" id="GIE14203.1"/>
    </source>
</evidence>
<proteinExistence type="predicted"/>
<name>A0A919J717_9ACTN</name>
<dbReference type="AlphaFoldDB" id="A0A919J717"/>
<organism evidence="2 3">
    <name type="scientific">Paractinoplanes ferrugineus</name>
    <dbReference type="NCBI Taxonomy" id="113564"/>
    <lineage>
        <taxon>Bacteria</taxon>
        <taxon>Bacillati</taxon>
        <taxon>Actinomycetota</taxon>
        <taxon>Actinomycetes</taxon>
        <taxon>Micromonosporales</taxon>
        <taxon>Micromonosporaceae</taxon>
        <taxon>Paractinoplanes</taxon>
    </lineage>
</organism>
<dbReference type="RefSeq" id="WP_203820616.1">
    <property type="nucleotide sequence ID" value="NZ_BAAABP010000015.1"/>
</dbReference>
<comment type="caution">
    <text evidence="2">The sequence shown here is derived from an EMBL/GenBank/DDBJ whole genome shotgun (WGS) entry which is preliminary data.</text>
</comment>
<feature type="region of interest" description="Disordered" evidence="1">
    <location>
        <begin position="1"/>
        <end position="34"/>
    </location>
</feature>
<dbReference type="Proteomes" id="UP000598174">
    <property type="component" value="Unassembled WGS sequence"/>
</dbReference>
<protein>
    <submittedName>
        <fullName evidence="2">Uncharacterized protein</fullName>
    </submittedName>
</protein>
<dbReference type="EMBL" id="BOMM01000052">
    <property type="protein sequence ID" value="GIE14203.1"/>
    <property type="molecule type" value="Genomic_DNA"/>
</dbReference>
<sequence length="257" mass="27551">MSRSRRTRSTTASTPAHIPGASTARKDPWPVTAATDRPYTSAATARLAEHDPDVAQWAGFVTELLAIGFDAADLVSIAAEAAADRDYPHDVRDLISRRACQLAQHACHPTAAAALSATRTRALVLDDAGHHQQAAELWGQLIIQHHDAGQAGQAQQARVAHATCLHRQGRCIEALDQITLAWQTATKASDDDAPTVATVLQLYRLMLDACHPRPGTATTPVSPPQPDMIAVPTPVADAGEHQQICAYRAPARSRARR</sequence>
<gene>
    <name evidence="2" type="ORF">Afe05nite_60430</name>
</gene>
<keyword evidence="3" id="KW-1185">Reference proteome</keyword>
<accession>A0A919J717</accession>
<reference evidence="2" key="1">
    <citation type="submission" date="2021-01" db="EMBL/GenBank/DDBJ databases">
        <title>Whole genome shotgun sequence of Actinoplanes ferrugineus NBRC 15555.</title>
        <authorList>
            <person name="Komaki H."/>
            <person name="Tamura T."/>
        </authorList>
    </citation>
    <scope>NUCLEOTIDE SEQUENCE</scope>
    <source>
        <strain evidence="2">NBRC 15555</strain>
    </source>
</reference>
<evidence type="ECO:0000256" key="1">
    <source>
        <dbReference type="SAM" id="MobiDB-lite"/>
    </source>
</evidence>